<evidence type="ECO:0000256" key="2">
    <source>
        <dbReference type="ARBA" id="ARBA00022448"/>
    </source>
</evidence>
<reference evidence="9 10" key="1">
    <citation type="submission" date="2021-01" db="EMBL/GenBank/DDBJ databases">
        <title>Whole genome shotgun sequence of Microbispora corallina NBRC 16416.</title>
        <authorList>
            <person name="Komaki H."/>
            <person name="Tamura T."/>
        </authorList>
    </citation>
    <scope>NUCLEOTIDE SEQUENCE [LARGE SCALE GENOMIC DNA]</scope>
    <source>
        <strain evidence="9 10">NBRC 16416</strain>
    </source>
</reference>
<dbReference type="InterPro" id="IPR035906">
    <property type="entry name" value="MetI-like_sf"/>
</dbReference>
<proteinExistence type="inferred from homology"/>
<dbReference type="CDD" id="cd06261">
    <property type="entry name" value="TM_PBP2"/>
    <property type="match status" value="1"/>
</dbReference>
<organism evidence="9 10">
    <name type="scientific">Microbispora corallina</name>
    <dbReference type="NCBI Taxonomy" id="83302"/>
    <lineage>
        <taxon>Bacteria</taxon>
        <taxon>Bacillati</taxon>
        <taxon>Actinomycetota</taxon>
        <taxon>Actinomycetes</taxon>
        <taxon>Streptosporangiales</taxon>
        <taxon>Streptosporangiaceae</taxon>
        <taxon>Microbispora</taxon>
    </lineage>
</organism>
<dbReference type="InterPro" id="IPR051393">
    <property type="entry name" value="ABC_transporter_permease"/>
</dbReference>
<dbReference type="Gene3D" id="1.10.3720.10">
    <property type="entry name" value="MetI-like"/>
    <property type="match status" value="1"/>
</dbReference>
<keyword evidence="10" id="KW-1185">Reference proteome</keyword>
<evidence type="ECO:0000256" key="4">
    <source>
        <dbReference type="ARBA" id="ARBA00022692"/>
    </source>
</evidence>
<keyword evidence="5 7" id="KW-1133">Transmembrane helix</keyword>
<evidence type="ECO:0000313" key="9">
    <source>
        <dbReference type="EMBL" id="GIH42864.1"/>
    </source>
</evidence>
<keyword evidence="6 7" id="KW-0472">Membrane</keyword>
<comment type="subcellular location">
    <subcellularLocation>
        <location evidence="1 7">Cell membrane</location>
        <topology evidence="1 7">Multi-pass membrane protein</topology>
    </subcellularLocation>
</comment>
<feature type="transmembrane region" description="Helical" evidence="7">
    <location>
        <begin position="223"/>
        <end position="242"/>
    </location>
</feature>
<feature type="domain" description="ABC transmembrane type-1" evidence="8">
    <location>
        <begin position="77"/>
        <end position="289"/>
    </location>
</feature>
<comment type="similarity">
    <text evidence="7">Belongs to the binding-protein-dependent transport system permease family.</text>
</comment>
<accession>A0ABQ4G756</accession>
<dbReference type="PROSITE" id="PS50928">
    <property type="entry name" value="ABC_TM1"/>
    <property type="match status" value="1"/>
</dbReference>
<protein>
    <submittedName>
        <fullName evidence="9">Sugar ABC transporter permease</fullName>
    </submittedName>
</protein>
<sequence length="309" mass="34578">MEMTRPRSRGRLRGFTTVLLFLLPALVLFLLLVVAPIAVAMYTSFFKWNGLRGLPTDFLGLDNYTRAFSDPVFLGDLWHGGVLIVLSLLVQLPMSLGLALLLNQRLRGRAFYRLLFFAPYVLSEAITAVLFTMILSPDEGLANQILESIGLGGLEWFAEPSTVLLSIFVVMTWKYFGFHMILYLAGRQGIPEELIEAAKIDGAAGWKVFRHVTLPLLGPTIRISVFLSVIGAIQLFDLVWIITDGGPSHASETMAVTMFQFGFKRFQVGYASAISVVIFLISLVFALLYQRYVMRRDLEGATTVLRDKR</sequence>
<feature type="transmembrane region" description="Helical" evidence="7">
    <location>
        <begin position="77"/>
        <end position="102"/>
    </location>
</feature>
<evidence type="ECO:0000256" key="3">
    <source>
        <dbReference type="ARBA" id="ARBA00022475"/>
    </source>
</evidence>
<feature type="transmembrane region" description="Helical" evidence="7">
    <location>
        <begin position="114"/>
        <end position="135"/>
    </location>
</feature>
<name>A0ABQ4G756_9ACTN</name>
<dbReference type="EMBL" id="BOOC01000033">
    <property type="protein sequence ID" value="GIH42864.1"/>
    <property type="molecule type" value="Genomic_DNA"/>
</dbReference>
<dbReference type="InterPro" id="IPR000515">
    <property type="entry name" value="MetI-like"/>
</dbReference>
<feature type="transmembrane region" description="Helical" evidence="7">
    <location>
        <begin position="163"/>
        <end position="185"/>
    </location>
</feature>
<comment type="caution">
    <text evidence="9">The sequence shown here is derived from an EMBL/GenBank/DDBJ whole genome shotgun (WGS) entry which is preliminary data.</text>
</comment>
<keyword evidence="4 7" id="KW-0812">Transmembrane</keyword>
<evidence type="ECO:0000256" key="7">
    <source>
        <dbReference type="RuleBase" id="RU363032"/>
    </source>
</evidence>
<dbReference type="PANTHER" id="PTHR30193:SF37">
    <property type="entry name" value="INNER MEMBRANE ABC TRANSPORTER PERMEASE PROTEIN YCJO"/>
    <property type="match status" value="1"/>
</dbReference>
<dbReference type="Proteomes" id="UP000603904">
    <property type="component" value="Unassembled WGS sequence"/>
</dbReference>
<keyword evidence="3" id="KW-1003">Cell membrane</keyword>
<dbReference type="Pfam" id="PF00528">
    <property type="entry name" value="BPD_transp_1"/>
    <property type="match status" value="1"/>
</dbReference>
<dbReference type="PANTHER" id="PTHR30193">
    <property type="entry name" value="ABC TRANSPORTER PERMEASE PROTEIN"/>
    <property type="match status" value="1"/>
</dbReference>
<gene>
    <name evidence="9" type="ORF">Mco01_58640</name>
</gene>
<evidence type="ECO:0000256" key="5">
    <source>
        <dbReference type="ARBA" id="ARBA00022989"/>
    </source>
</evidence>
<dbReference type="SUPFAM" id="SSF161098">
    <property type="entry name" value="MetI-like"/>
    <property type="match status" value="1"/>
</dbReference>
<feature type="transmembrane region" description="Helical" evidence="7">
    <location>
        <begin position="268"/>
        <end position="289"/>
    </location>
</feature>
<evidence type="ECO:0000256" key="1">
    <source>
        <dbReference type="ARBA" id="ARBA00004651"/>
    </source>
</evidence>
<evidence type="ECO:0000259" key="8">
    <source>
        <dbReference type="PROSITE" id="PS50928"/>
    </source>
</evidence>
<evidence type="ECO:0000313" key="10">
    <source>
        <dbReference type="Proteomes" id="UP000603904"/>
    </source>
</evidence>
<keyword evidence="2 7" id="KW-0813">Transport</keyword>
<evidence type="ECO:0000256" key="6">
    <source>
        <dbReference type="ARBA" id="ARBA00023136"/>
    </source>
</evidence>